<gene>
    <name evidence="1" type="ORF">AW06_002984</name>
</gene>
<sequence>MTSLPADTLTVPALPRDQVDESINPPFSTARVPAVVTSTVPARPAGSESERLALLMAATPFPWPSRVIDPADTLTVPALPDHQVDELILLPLSLTERLPVACTSILPAFPESAALLRIPVSPEPRESMAIDPALTMMFPARPLDQEDELMVAALRIESLPLARTRISPASPLDPGLESLNRPEPVPSMVMLRADTDADPPAPAV</sequence>
<protein>
    <submittedName>
        <fullName evidence="1">Uncharacterized protein</fullName>
    </submittedName>
</protein>
<proteinExistence type="predicted"/>
<evidence type="ECO:0000313" key="2">
    <source>
        <dbReference type="Proteomes" id="UP000021315"/>
    </source>
</evidence>
<reference evidence="1" key="1">
    <citation type="submission" date="2014-02" db="EMBL/GenBank/DDBJ databases">
        <title>Expanding our view of genomic diversity in Candidatus Accumulibacter clades.</title>
        <authorList>
            <person name="Skennerton C.T."/>
            <person name="Barr J.J."/>
            <person name="Slater F.R."/>
            <person name="Bond P.L."/>
            <person name="Tyson G.W."/>
        </authorList>
    </citation>
    <scope>NUCLEOTIDE SEQUENCE [LARGE SCALE GENOMIC DNA]</scope>
</reference>
<evidence type="ECO:0000313" key="1">
    <source>
        <dbReference type="EMBL" id="KFB75938.1"/>
    </source>
</evidence>
<name>A0A080M420_9PROT</name>
<dbReference type="Proteomes" id="UP000021315">
    <property type="component" value="Unassembled WGS sequence"/>
</dbReference>
<organism evidence="1 2">
    <name type="scientific">Candidatus Accumulibacter cognatus</name>
    <dbReference type="NCBI Taxonomy" id="2954383"/>
    <lineage>
        <taxon>Bacteria</taxon>
        <taxon>Pseudomonadati</taxon>
        <taxon>Pseudomonadota</taxon>
        <taxon>Betaproteobacteria</taxon>
        <taxon>Candidatus Accumulibacter</taxon>
    </lineage>
</organism>
<dbReference type="EMBL" id="JDST02000068">
    <property type="protein sequence ID" value="KFB75938.1"/>
    <property type="molecule type" value="Genomic_DNA"/>
</dbReference>
<keyword evidence="2" id="KW-1185">Reference proteome</keyword>
<accession>A0A080M420</accession>
<dbReference type="AlphaFoldDB" id="A0A080M420"/>
<comment type="caution">
    <text evidence="1">The sequence shown here is derived from an EMBL/GenBank/DDBJ whole genome shotgun (WGS) entry which is preliminary data.</text>
</comment>